<evidence type="ECO:0000259" key="4">
    <source>
        <dbReference type="PROSITE" id="PS50995"/>
    </source>
</evidence>
<dbReference type="EMBL" id="QNQT01000002">
    <property type="protein sequence ID" value="RDU37913.1"/>
    <property type="molecule type" value="Genomic_DNA"/>
</dbReference>
<dbReference type="Pfam" id="PF01047">
    <property type="entry name" value="MarR"/>
    <property type="match status" value="1"/>
</dbReference>
<dbReference type="PRINTS" id="PR00598">
    <property type="entry name" value="HTHMARR"/>
</dbReference>
<sequence length="153" mass="17224">MNVLEEAGPLDENKYIGLLIRNADLTIANYIKKQLGPFNLAPEQNLIMMMLWEKDGISPNELSQHLKKDKGNIARMIASLEKKGYIKRIDDPFDKRTFKVHLTEAGRQLECQVAPILDEASRTVMNGISAEQTLQLQKVLTKIIHNISGGHST</sequence>
<dbReference type="PANTHER" id="PTHR42756:SF1">
    <property type="entry name" value="TRANSCRIPTIONAL REPRESSOR OF EMRAB OPERON"/>
    <property type="match status" value="1"/>
</dbReference>
<dbReference type="PROSITE" id="PS01117">
    <property type="entry name" value="HTH_MARR_1"/>
    <property type="match status" value="1"/>
</dbReference>
<dbReference type="PROSITE" id="PS50995">
    <property type="entry name" value="HTH_MARR_2"/>
    <property type="match status" value="1"/>
</dbReference>
<dbReference type="PANTHER" id="PTHR42756">
    <property type="entry name" value="TRANSCRIPTIONAL REGULATOR, MARR"/>
    <property type="match status" value="1"/>
</dbReference>
<dbReference type="InterPro" id="IPR036390">
    <property type="entry name" value="WH_DNA-bd_sf"/>
</dbReference>
<dbReference type="GO" id="GO:0003700">
    <property type="term" value="F:DNA-binding transcription factor activity"/>
    <property type="evidence" value="ECO:0007669"/>
    <property type="project" value="InterPro"/>
</dbReference>
<dbReference type="Proteomes" id="UP000257144">
    <property type="component" value="Unassembled WGS sequence"/>
</dbReference>
<evidence type="ECO:0000313" key="5">
    <source>
        <dbReference type="EMBL" id="RDU37913.1"/>
    </source>
</evidence>
<dbReference type="OrthoDB" id="9799663at2"/>
<organism evidence="5 6">
    <name type="scientific">Neobacillus piezotolerans</name>
    <dbReference type="NCBI Taxonomy" id="2259171"/>
    <lineage>
        <taxon>Bacteria</taxon>
        <taxon>Bacillati</taxon>
        <taxon>Bacillota</taxon>
        <taxon>Bacilli</taxon>
        <taxon>Bacillales</taxon>
        <taxon>Bacillaceae</taxon>
        <taxon>Neobacillus</taxon>
    </lineage>
</organism>
<feature type="domain" description="HTH marR-type" evidence="4">
    <location>
        <begin position="12"/>
        <end position="145"/>
    </location>
</feature>
<keyword evidence="1" id="KW-0805">Transcription regulation</keyword>
<keyword evidence="2" id="KW-0238">DNA-binding</keyword>
<dbReference type="InterPro" id="IPR023187">
    <property type="entry name" value="Tscrpt_reg_MarR-type_CS"/>
</dbReference>
<dbReference type="Gene3D" id="1.10.10.10">
    <property type="entry name" value="Winged helix-like DNA-binding domain superfamily/Winged helix DNA-binding domain"/>
    <property type="match status" value="1"/>
</dbReference>
<dbReference type="SMART" id="SM00347">
    <property type="entry name" value="HTH_MARR"/>
    <property type="match status" value="1"/>
</dbReference>
<gene>
    <name evidence="5" type="ORF">DRW41_08875</name>
</gene>
<dbReference type="AlphaFoldDB" id="A0A3D8GTX7"/>
<protein>
    <submittedName>
        <fullName evidence="5">MarR family transcriptional regulator</fullName>
    </submittedName>
</protein>
<dbReference type="InterPro" id="IPR036388">
    <property type="entry name" value="WH-like_DNA-bd_sf"/>
</dbReference>
<comment type="caution">
    <text evidence="5">The sequence shown here is derived from an EMBL/GenBank/DDBJ whole genome shotgun (WGS) entry which is preliminary data.</text>
</comment>
<keyword evidence="3" id="KW-0804">Transcription</keyword>
<evidence type="ECO:0000256" key="2">
    <source>
        <dbReference type="ARBA" id="ARBA00023125"/>
    </source>
</evidence>
<evidence type="ECO:0000256" key="1">
    <source>
        <dbReference type="ARBA" id="ARBA00023015"/>
    </source>
</evidence>
<reference evidence="5 6" key="1">
    <citation type="submission" date="2018-07" db="EMBL/GenBank/DDBJ databases">
        <title>Bacillus sp. YLB-04 draft genome sequence.</title>
        <authorList>
            <person name="Yu L."/>
            <person name="Tang X."/>
        </authorList>
    </citation>
    <scope>NUCLEOTIDE SEQUENCE [LARGE SCALE GENOMIC DNA]</scope>
    <source>
        <strain evidence="5 6">YLB-04</strain>
    </source>
</reference>
<evidence type="ECO:0000256" key="3">
    <source>
        <dbReference type="ARBA" id="ARBA00023163"/>
    </source>
</evidence>
<dbReference type="GO" id="GO:0003677">
    <property type="term" value="F:DNA binding"/>
    <property type="evidence" value="ECO:0007669"/>
    <property type="project" value="UniProtKB-KW"/>
</dbReference>
<accession>A0A3D8GTX7</accession>
<proteinExistence type="predicted"/>
<evidence type="ECO:0000313" key="6">
    <source>
        <dbReference type="Proteomes" id="UP000257144"/>
    </source>
</evidence>
<keyword evidence="6" id="KW-1185">Reference proteome</keyword>
<dbReference type="InterPro" id="IPR000835">
    <property type="entry name" value="HTH_MarR-typ"/>
</dbReference>
<dbReference type="SUPFAM" id="SSF46785">
    <property type="entry name" value="Winged helix' DNA-binding domain"/>
    <property type="match status" value="1"/>
</dbReference>
<name>A0A3D8GTX7_9BACI</name>